<feature type="non-terminal residue" evidence="5">
    <location>
        <position position="1"/>
    </location>
</feature>
<accession>G3CJQ6</accession>
<dbReference type="Pfam" id="PF03973">
    <property type="entry name" value="Triabin"/>
    <property type="match status" value="1"/>
</dbReference>
<keyword evidence="2" id="KW-0964">Secreted</keyword>
<dbReference type="SUPFAM" id="SSF50814">
    <property type="entry name" value="Lipocalins"/>
    <property type="match status" value="1"/>
</dbReference>
<dbReference type="AlphaFoldDB" id="G3CJQ6"/>
<evidence type="ECO:0000256" key="3">
    <source>
        <dbReference type="ARBA" id="ARBA00022729"/>
    </source>
</evidence>
<evidence type="ECO:0000313" key="5">
    <source>
        <dbReference type="EMBL" id="AEM97960.1"/>
    </source>
</evidence>
<dbReference type="InterPro" id="IPR005657">
    <property type="entry name" value="Triabi/Procalin"/>
</dbReference>
<dbReference type="EMBL" id="HP639823">
    <property type="protein sequence ID" value="AEM97960.1"/>
    <property type="molecule type" value="mRNA"/>
</dbReference>
<evidence type="ECO:0000256" key="1">
    <source>
        <dbReference type="ARBA" id="ARBA00004613"/>
    </source>
</evidence>
<reference evidence="5" key="2">
    <citation type="journal article" date="2011" name="J. Proteome Res.">
        <title>Insight into the salivary transcriptome and proteome of Dipetalogaster maxima.</title>
        <authorList>
            <person name="Assumpcao T.C."/>
            <person name="Charneau S."/>
            <person name="Santiago P.B."/>
            <person name="Francischetti I.M."/>
            <person name="Meng Z."/>
            <person name="Araujo C.N."/>
            <person name="Pham V.M."/>
            <person name="Queiroz R.M."/>
            <person name="de Castro C.N."/>
            <person name="Ricart C.A."/>
            <person name="Santana J.M."/>
            <person name="Ribeiro J.M."/>
        </authorList>
    </citation>
    <scope>NUCLEOTIDE SEQUENCE</scope>
    <source>
        <tissue evidence="5">Salivary gland</tissue>
    </source>
</reference>
<organism evidence="5">
    <name type="scientific">Dipetalogaster maximus</name>
    <name type="common">Blood-sucking bug</name>
    <dbReference type="NCBI Taxonomy" id="72496"/>
    <lineage>
        <taxon>Eukaryota</taxon>
        <taxon>Metazoa</taxon>
        <taxon>Ecdysozoa</taxon>
        <taxon>Arthropoda</taxon>
        <taxon>Hexapoda</taxon>
        <taxon>Insecta</taxon>
        <taxon>Pterygota</taxon>
        <taxon>Neoptera</taxon>
        <taxon>Paraneoptera</taxon>
        <taxon>Hemiptera</taxon>
        <taxon>Heteroptera</taxon>
        <taxon>Panheteroptera</taxon>
        <taxon>Cimicomorpha</taxon>
        <taxon>Reduviidae</taxon>
        <taxon>Triatominae</taxon>
        <taxon>Dipetalogaster</taxon>
    </lineage>
</organism>
<name>G3CJQ6_DIPMA</name>
<dbReference type="Gene3D" id="2.40.128.20">
    <property type="match status" value="1"/>
</dbReference>
<dbReference type="GO" id="GO:0030682">
    <property type="term" value="P:symbiont-mediated perturbation of host defenses"/>
    <property type="evidence" value="ECO:0007669"/>
    <property type="project" value="InterPro"/>
</dbReference>
<evidence type="ECO:0000256" key="4">
    <source>
        <dbReference type="ARBA" id="ARBA00034121"/>
    </source>
</evidence>
<reference evidence="5" key="1">
    <citation type="submission" date="2010-12" db="EMBL/GenBank/DDBJ databases">
        <authorList>
            <person name="Assumpcao T.C.F."/>
            <person name="Charneau S."/>
            <person name="Santiago P.B.M."/>
            <person name="Francischetti I.M.B."/>
            <person name="Meng Z."/>
            <person name="Araujo C.N."/>
            <person name="Pham V.M."/>
            <person name="Queiroz R.M.L."/>
            <person name="Castro C.N."/>
            <person name="Ricart C.A."/>
            <person name="Santana J.M."/>
            <person name="Ribeiro J.M.C."/>
        </authorList>
    </citation>
    <scope>NUCLEOTIDE SEQUENCE</scope>
    <source>
        <tissue evidence="5">Salivary gland</tissue>
    </source>
</reference>
<dbReference type="GO" id="GO:0005576">
    <property type="term" value="C:extracellular region"/>
    <property type="evidence" value="ECO:0007669"/>
    <property type="project" value="UniProtKB-SubCell"/>
</dbReference>
<sequence>SCREYKFNTEDGIIKLNAEAKTTMKGQRKSVTSTTNCTSSKGKELNPTGPFVLQCKHTYNKIQTFFSLHISIIGTDYDEFALVYRCTSYINMNLIKGHLLLLQRSNIEEVCIADTDVKQHGLKKRKIPEN</sequence>
<keyword evidence="3" id="KW-0732">Signal</keyword>
<comment type="subcellular location">
    <subcellularLocation>
        <location evidence="1">Secreted</location>
    </subcellularLocation>
</comment>
<dbReference type="InterPro" id="IPR012674">
    <property type="entry name" value="Calycin"/>
</dbReference>
<evidence type="ECO:0000256" key="2">
    <source>
        <dbReference type="ARBA" id="ARBA00022525"/>
    </source>
</evidence>
<protein>
    <submittedName>
        <fullName evidence="5">Salivary lipocalin</fullName>
    </submittedName>
</protein>
<comment type="similarity">
    <text evidence="4">Belongs to the calycin superfamily. Triabin family.</text>
</comment>
<proteinExistence type="evidence at transcript level"/>